<evidence type="ECO:0000313" key="13">
    <source>
        <dbReference type="Proteomes" id="UP000824596"/>
    </source>
</evidence>
<gene>
    <name evidence="12" type="ORF">HRG_05928</name>
</gene>
<dbReference type="PROSITE" id="PS50011">
    <property type="entry name" value="PROTEIN_KINASE_DOM"/>
    <property type="match status" value="1"/>
</dbReference>
<comment type="catalytic activity">
    <reaction evidence="7">
        <text>L-threonyl-[protein] + ATP = O-phospho-L-threonyl-[protein] + ADP + H(+)</text>
        <dbReference type="Rhea" id="RHEA:46608"/>
        <dbReference type="Rhea" id="RHEA-COMP:11060"/>
        <dbReference type="Rhea" id="RHEA-COMP:11605"/>
        <dbReference type="ChEBI" id="CHEBI:15378"/>
        <dbReference type="ChEBI" id="CHEBI:30013"/>
        <dbReference type="ChEBI" id="CHEBI:30616"/>
        <dbReference type="ChEBI" id="CHEBI:61977"/>
        <dbReference type="ChEBI" id="CHEBI:456216"/>
        <dbReference type="EC" id="2.7.11.1"/>
    </reaction>
</comment>
<feature type="compositionally biased region" description="Basic and acidic residues" evidence="10">
    <location>
        <begin position="36"/>
        <end position="52"/>
    </location>
</feature>
<keyword evidence="5 12" id="KW-0418">Kinase</keyword>
<evidence type="ECO:0000256" key="8">
    <source>
        <dbReference type="ARBA" id="ARBA00048679"/>
    </source>
</evidence>
<evidence type="ECO:0000256" key="3">
    <source>
        <dbReference type="ARBA" id="ARBA00022679"/>
    </source>
</evidence>
<dbReference type="SMART" id="SM00220">
    <property type="entry name" value="S_TKc"/>
    <property type="match status" value="1"/>
</dbReference>
<comment type="caution">
    <text evidence="12">The sequence shown here is derived from an EMBL/GenBank/DDBJ whole genome shotgun (WGS) entry which is preliminary data.</text>
</comment>
<dbReference type="InterPro" id="IPR017441">
    <property type="entry name" value="Protein_kinase_ATP_BS"/>
</dbReference>
<dbReference type="GeneID" id="68355057"/>
<dbReference type="OrthoDB" id="5979581at2759"/>
<evidence type="ECO:0000256" key="6">
    <source>
        <dbReference type="ARBA" id="ARBA00022840"/>
    </source>
</evidence>
<dbReference type="Gene3D" id="3.30.200.20">
    <property type="entry name" value="Phosphorylase Kinase, domain 1"/>
    <property type="match status" value="1"/>
</dbReference>
<protein>
    <recommendedName>
        <fullName evidence="1">non-specific serine/threonine protein kinase</fullName>
        <ecNumber evidence="1">2.7.11.1</ecNumber>
    </recommendedName>
</protein>
<dbReference type="Proteomes" id="UP000824596">
    <property type="component" value="Unassembled WGS sequence"/>
</dbReference>
<dbReference type="PROSITE" id="PS00107">
    <property type="entry name" value="PROTEIN_KINASE_ATP"/>
    <property type="match status" value="1"/>
</dbReference>
<dbReference type="GO" id="GO:0005737">
    <property type="term" value="C:cytoplasm"/>
    <property type="evidence" value="ECO:0007669"/>
    <property type="project" value="TreeGrafter"/>
</dbReference>
<dbReference type="GO" id="GO:0005634">
    <property type="term" value="C:nucleus"/>
    <property type="evidence" value="ECO:0007669"/>
    <property type="project" value="TreeGrafter"/>
</dbReference>
<dbReference type="InterPro" id="IPR051334">
    <property type="entry name" value="SRPK"/>
</dbReference>
<accession>A0A9P8MWK4</accession>
<evidence type="ECO:0000256" key="4">
    <source>
        <dbReference type="ARBA" id="ARBA00022741"/>
    </source>
</evidence>
<dbReference type="GO" id="GO:0050684">
    <property type="term" value="P:regulation of mRNA processing"/>
    <property type="evidence" value="ECO:0007669"/>
    <property type="project" value="TreeGrafter"/>
</dbReference>
<evidence type="ECO:0000256" key="10">
    <source>
        <dbReference type="SAM" id="MobiDB-lite"/>
    </source>
</evidence>
<dbReference type="InterPro" id="IPR011009">
    <property type="entry name" value="Kinase-like_dom_sf"/>
</dbReference>
<feature type="domain" description="Protein kinase" evidence="11">
    <location>
        <begin position="236"/>
        <end position="510"/>
    </location>
</feature>
<dbReference type="GO" id="GO:0004674">
    <property type="term" value="F:protein serine/threonine kinase activity"/>
    <property type="evidence" value="ECO:0007669"/>
    <property type="project" value="UniProtKB-KW"/>
</dbReference>
<sequence length="523" mass="58347">MAPGVLEITSNKRRLLIYKENGDFVVDGEALSFESDPYHESTADHDDTRRDGTPAPQFIRQGLLRITMSSKPKDAHLGWIFGSYCLACDVLLDENSRRGISAKQFAVRMQKEPGVFLIVNLSRHGTLMRSTDPALTLVKSQRAFGASVGMRDMTLRVGDLALELTCPKNSAHPGEFEAHWSRLYAELGAQVPPMTGLATPTSRFVYQLIEEVERLEYYQSGGYHPVQIGDSLQGRYRIVHKLGHGSFSTTWLARDQQLATYVAIKVATSDSDHHEADVLSRITVPTLECKGRGKPLLPAVLDRFSLCGPNGTHFCLVTNPARFARALPAQLAIAVARVHDQKYVHGDLHLGNILLHLPSGLNHLSEEQLYHKFGPPEPEPIIRLDGKPISPNIPSHAISPLLLVDFGVAFRPSEESRFQSYTPLEIRPPEARFEPTTPLSFASDIWSLACTIWAIIGQRSLFDSLLATEDDITCEHVEALGCLPPEWLEKWGARPSDRPTARQVLETAWMRDWALPEFEKIPE</sequence>
<dbReference type="SUPFAM" id="SSF56112">
    <property type="entry name" value="Protein kinase-like (PK-like)"/>
    <property type="match status" value="1"/>
</dbReference>
<evidence type="ECO:0000259" key="11">
    <source>
        <dbReference type="PROSITE" id="PS50011"/>
    </source>
</evidence>
<dbReference type="AlphaFoldDB" id="A0A9P8MWK4"/>
<organism evidence="12 13">
    <name type="scientific">Hirsutella rhossiliensis</name>
    <dbReference type="NCBI Taxonomy" id="111463"/>
    <lineage>
        <taxon>Eukaryota</taxon>
        <taxon>Fungi</taxon>
        <taxon>Dikarya</taxon>
        <taxon>Ascomycota</taxon>
        <taxon>Pezizomycotina</taxon>
        <taxon>Sordariomycetes</taxon>
        <taxon>Hypocreomycetidae</taxon>
        <taxon>Hypocreales</taxon>
        <taxon>Ophiocordycipitaceae</taxon>
        <taxon>Hirsutella</taxon>
    </lineage>
</organism>
<dbReference type="EC" id="2.7.11.1" evidence="1"/>
<evidence type="ECO:0000256" key="2">
    <source>
        <dbReference type="ARBA" id="ARBA00022527"/>
    </source>
</evidence>
<dbReference type="GO" id="GO:0005524">
    <property type="term" value="F:ATP binding"/>
    <property type="evidence" value="ECO:0007669"/>
    <property type="project" value="UniProtKB-UniRule"/>
</dbReference>
<dbReference type="PANTHER" id="PTHR47634">
    <property type="entry name" value="PROTEIN KINASE DOMAIN-CONTAINING PROTEIN-RELATED"/>
    <property type="match status" value="1"/>
</dbReference>
<keyword evidence="13" id="KW-1185">Reference proteome</keyword>
<keyword evidence="6 9" id="KW-0067">ATP-binding</keyword>
<evidence type="ECO:0000256" key="1">
    <source>
        <dbReference type="ARBA" id="ARBA00012513"/>
    </source>
</evidence>
<dbReference type="Gene3D" id="1.10.510.10">
    <property type="entry name" value="Transferase(Phosphotransferase) domain 1"/>
    <property type="match status" value="1"/>
</dbReference>
<name>A0A9P8MWK4_9HYPO</name>
<proteinExistence type="predicted"/>
<keyword evidence="4 9" id="KW-0547">Nucleotide-binding</keyword>
<evidence type="ECO:0000256" key="5">
    <source>
        <dbReference type="ARBA" id="ARBA00022777"/>
    </source>
</evidence>
<dbReference type="EMBL" id="JAIZPD010000005">
    <property type="protein sequence ID" value="KAH0963418.1"/>
    <property type="molecule type" value="Genomic_DNA"/>
</dbReference>
<dbReference type="RefSeq" id="XP_044720931.1">
    <property type="nucleotide sequence ID" value="XM_044864399.1"/>
</dbReference>
<keyword evidence="2" id="KW-0723">Serine/threonine-protein kinase</keyword>
<feature type="region of interest" description="Disordered" evidence="10">
    <location>
        <begin position="36"/>
        <end position="55"/>
    </location>
</feature>
<feature type="binding site" evidence="9">
    <location>
        <position position="265"/>
    </location>
    <ligand>
        <name>ATP</name>
        <dbReference type="ChEBI" id="CHEBI:30616"/>
    </ligand>
</feature>
<dbReference type="PANTHER" id="PTHR47634:SF9">
    <property type="entry name" value="PROTEIN KINASE DOMAIN-CONTAINING PROTEIN-RELATED"/>
    <property type="match status" value="1"/>
</dbReference>
<evidence type="ECO:0000256" key="9">
    <source>
        <dbReference type="PROSITE-ProRule" id="PRU10141"/>
    </source>
</evidence>
<comment type="catalytic activity">
    <reaction evidence="8">
        <text>L-seryl-[protein] + ATP = O-phospho-L-seryl-[protein] + ADP + H(+)</text>
        <dbReference type="Rhea" id="RHEA:17989"/>
        <dbReference type="Rhea" id="RHEA-COMP:9863"/>
        <dbReference type="Rhea" id="RHEA-COMP:11604"/>
        <dbReference type="ChEBI" id="CHEBI:15378"/>
        <dbReference type="ChEBI" id="CHEBI:29999"/>
        <dbReference type="ChEBI" id="CHEBI:30616"/>
        <dbReference type="ChEBI" id="CHEBI:83421"/>
        <dbReference type="ChEBI" id="CHEBI:456216"/>
        <dbReference type="EC" id="2.7.11.1"/>
    </reaction>
</comment>
<dbReference type="GO" id="GO:0000245">
    <property type="term" value="P:spliceosomal complex assembly"/>
    <property type="evidence" value="ECO:0007669"/>
    <property type="project" value="TreeGrafter"/>
</dbReference>
<dbReference type="InterPro" id="IPR000719">
    <property type="entry name" value="Prot_kinase_dom"/>
</dbReference>
<evidence type="ECO:0000256" key="7">
    <source>
        <dbReference type="ARBA" id="ARBA00047899"/>
    </source>
</evidence>
<evidence type="ECO:0000313" key="12">
    <source>
        <dbReference type="EMBL" id="KAH0963418.1"/>
    </source>
</evidence>
<reference evidence="12" key="1">
    <citation type="submission" date="2021-09" db="EMBL/GenBank/DDBJ databases">
        <title>A high-quality genome of the endoparasitic fungus Hirsutella rhossiliensis with a comparison of Hirsutella genomes reveals transposable elements contributing to genome size variation.</title>
        <authorList>
            <person name="Lin R."/>
            <person name="Jiao Y."/>
            <person name="Sun X."/>
            <person name="Ling J."/>
            <person name="Xie B."/>
            <person name="Cheng X."/>
        </authorList>
    </citation>
    <scope>NUCLEOTIDE SEQUENCE</scope>
    <source>
        <strain evidence="12">HR02</strain>
    </source>
</reference>
<keyword evidence="3" id="KW-0808">Transferase</keyword>